<dbReference type="EMBL" id="AGNL01044778">
    <property type="protein sequence ID" value="EJK49454.1"/>
    <property type="molecule type" value="Genomic_DNA"/>
</dbReference>
<name>K0RAV2_THAOC</name>
<reference evidence="1 2" key="1">
    <citation type="journal article" date="2012" name="Genome Biol.">
        <title>Genome and low-iron response of an oceanic diatom adapted to chronic iron limitation.</title>
        <authorList>
            <person name="Lommer M."/>
            <person name="Specht M."/>
            <person name="Roy A.S."/>
            <person name="Kraemer L."/>
            <person name="Andreson R."/>
            <person name="Gutowska M.A."/>
            <person name="Wolf J."/>
            <person name="Bergner S.V."/>
            <person name="Schilhabel M.B."/>
            <person name="Klostermeier U.C."/>
            <person name="Beiko R.G."/>
            <person name="Rosenstiel P."/>
            <person name="Hippler M."/>
            <person name="Laroche J."/>
        </authorList>
    </citation>
    <scope>NUCLEOTIDE SEQUENCE [LARGE SCALE GENOMIC DNA]</scope>
    <source>
        <strain evidence="1 2">CCMP1005</strain>
    </source>
</reference>
<evidence type="ECO:0008006" key="3">
    <source>
        <dbReference type="Google" id="ProtNLM"/>
    </source>
</evidence>
<gene>
    <name evidence="1" type="ORF">THAOC_31666</name>
</gene>
<keyword evidence="2" id="KW-1185">Reference proteome</keyword>
<dbReference type="AlphaFoldDB" id="K0RAV2"/>
<evidence type="ECO:0000313" key="1">
    <source>
        <dbReference type="EMBL" id="EJK49454.1"/>
    </source>
</evidence>
<sequence>HGYGDGGGPSDGSLLRRAVEEVIVGTLGGRKKGGGDGGAIAIDRDGNMVAVMNCEGMYHGWCYEDGTIETRIYYDEEA</sequence>
<feature type="non-terminal residue" evidence="1">
    <location>
        <position position="1"/>
    </location>
</feature>
<protein>
    <recommendedName>
        <fullName evidence="3">Asparaginase</fullName>
    </recommendedName>
</protein>
<evidence type="ECO:0000313" key="2">
    <source>
        <dbReference type="Proteomes" id="UP000266841"/>
    </source>
</evidence>
<dbReference type="Proteomes" id="UP000266841">
    <property type="component" value="Unassembled WGS sequence"/>
</dbReference>
<accession>K0RAV2</accession>
<dbReference type="Gene3D" id="3.60.20.30">
    <property type="entry name" value="(Glycosyl)asparaginase"/>
    <property type="match status" value="1"/>
</dbReference>
<organism evidence="1 2">
    <name type="scientific">Thalassiosira oceanica</name>
    <name type="common">Marine diatom</name>
    <dbReference type="NCBI Taxonomy" id="159749"/>
    <lineage>
        <taxon>Eukaryota</taxon>
        <taxon>Sar</taxon>
        <taxon>Stramenopiles</taxon>
        <taxon>Ochrophyta</taxon>
        <taxon>Bacillariophyta</taxon>
        <taxon>Coscinodiscophyceae</taxon>
        <taxon>Thalassiosirophycidae</taxon>
        <taxon>Thalassiosirales</taxon>
        <taxon>Thalassiosiraceae</taxon>
        <taxon>Thalassiosira</taxon>
    </lineage>
</organism>
<comment type="caution">
    <text evidence="1">The sequence shown here is derived from an EMBL/GenBank/DDBJ whole genome shotgun (WGS) entry which is preliminary data.</text>
</comment>
<proteinExistence type="predicted"/>